<evidence type="ECO:0000313" key="2">
    <source>
        <dbReference type="WBParaSite" id="Hba_10291"/>
    </source>
</evidence>
<dbReference type="AlphaFoldDB" id="A0A1I7WYT2"/>
<protein>
    <submittedName>
        <fullName evidence="2">Uncharacterized protein</fullName>
    </submittedName>
</protein>
<sequence>MAQYDVFGVPLIINDVMMPQHNEGSREIDYVAQLQIKNQSSGDNRDRLLQLAEKTLCFDNRPTSGFSPELRPRMGLRAKDKIRNSMFVSEQSLPDKLTQALKNLRPGALVHSASSSAPFRLKNRGAVAADDVVYFAAPETRSHKQTAHYEEIQKAR</sequence>
<organism evidence="1 2">
    <name type="scientific">Heterorhabditis bacteriophora</name>
    <name type="common">Entomopathogenic nematode worm</name>
    <dbReference type="NCBI Taxonomy" id="37862"/>
    <lineage>
        <taxon>Eukaryota</taxon>
        <taxon>Metazoa</taxon>
        <taxon>Ecdysozoa</taxon>
        <taxon>Nematoda</taxon>
        <taxon>Chromadorea</taxon>
        <taxon>Rhabditida</taxon>
        <taxon>Rhabditina</taxon>
        <taxon>Rhabditomorpha</taxon>
        <taxon>Strongyloidea</taxon>
        <taxon>Heterorhabditidae</taxon>
        <taxon>Heterorhabditis</taxon>
    </lineage>
</organism>
<dbReference type="Proteomes" id="UP000095283">
    <property type="component" value="Unplaced"/>
</dbReference>
<evidence type="ECO:0000313" key="1">
    <source>
        <dbReference type="Proteomes" id="UP000095283"/>
    </source>
</evidence>
<accession>A0A1I7WYT2</accession>
<name>A0A1I7WYT2_HETBA</name>
<keyword evidence="1" id="KW-1185">Reference proteome</keyword>
<dbReference type="WBParaSite" id="Hba_10291">
    <property type="protein sequence ID" value="Hba_10291"/>
    <property type="gene ID" value="Hba_10291"/>
</dbReference>
<reference evidence="2" key="1">
    <citation type="submission" date="2016-11" db="UniProtKB">
        <authorList>
            <consortium name="WormBaseParasite"/>
        </authorList>
    </citation>
    <scope>IDENTIFICATION</scope>
</reference>
<proteinExistence type="predicted"/>